<evidence type="ECO:0000256" key="3">
    <source>
        <dbReference type="ARBA" id="ARBA00023002"/>
    </source>
</evidence>
<dbReference type="PANTHER" id="PTHR44229:SF4">
    <property type="entry name" value="15-HYDROXYPROSTAGLANDIN DEHYDROGENASE [NAD(+)]"/>
    <property type="match status" value="1"/>
</dbReference>
<accession>A0A6A6H5F9</accession>
<dbReference type="PROSITE" id="PS00061">
    <property type="entry name" value="ADH_SHORT"/>
    <property type="match status" value="1"/>
</dbReference>
<dbReference type="AlphaFoldDB" id="A0A6A6H5F9"/>
<keyword evidence="6" id="KW-1185">Reference proteome</keyword>
<dbReference type="OrthoDB" id="5371740at2759"/>
<sequence length="289" mass="31449">MVVTQKVAIVTGATSGMGIDLAKHLYAQGYRVAIVGRKQAAGDAVVREIGDDNARFFPANLENYASQAAMFQAVWNTWGRIDVLCANAGIVDKSSVYIYSWREKGVHEIPPEPDLQCTDIDYKGVIYGTQLATHFMRHNKPQPGGRIVVNASIGALFPHQSYPEYCGAKAAVVQFVRGVAPMLKSKENIFINVVMPGAVQTPIVPPEMMAAVSAECVTPISTVIAAHDRFLEDETGAAGQALEASSDQLIYYDPPEMGNGYKTKRAVTVWEPLFKMMHGENSEMPDAIP</sequence>
<dbReference type="GO" id="GO:0005737">
    <property type="term" value="C:cytoplasm"/>
    <property type="evidence" value="ECO:0007669"/>
    <property type="project" value="TreeGrafter"/>
</dbReference>
<keyword evidence="2" id="KW-0521">NADP</keyword>
<dbReference type="Pfam" id="PF00106">
    <property type="entry name" value="adh_short"/>
    <property type="match status" value="1"/>
</dbReference>
<evidence type="ECO:0000313" key="5">
    <source>
        <dbReference type="EMBL" id="KAF2233334.1"/>
    </source>
</evidence>
<dbReference type="EMBL" id="ML991807">
    <property type="protein sequence ID" value="KAF2233334.1"/>
    <property type="molecule type" value="Genomic_DNA"/>
</dbReference>
<dbReference type="PRINTS" id="PR00080">
    <property type="entry name" value="SDRFAMILY"/>
</dbReference>
<dbReference type="Proteomes" id="UP000800092">
    <property type="component" value="Unassembled WGS sequence"/>
</dbReference>
<dbReference type="SUPFAM" id="SSF51735">
    <property type="entry name" value="NAD(P)-binding Rossmann-fold domains"/>
    <property type="match status" value="1"/>
</dbReference>
<dbReference type="GO" id="GO:0016491">
    <property type="term" value="F:oxidoreductase activity"/>
    <property type="evidence" value="ECO:0007669"/>
    <property type="project" value="UniProtKB-KW"/>
</dbReference>
<protein>
    <submittedName>
        <fullName evidence="5">NAD(P)-binding protein</fullName>
    </submittedName>
</protein>
<dbReference type="PANTHER" id="PTHR44229">
    <property type="entry name" value="15-HYDROXYPROSTAGLANDIN DEHYDROGENASE [NAD(+)]"/>
    <property type="match status" value="1"/>
</dbReference>
<evidence type="ECO:0000313" key="6">
    <source>
        <dbReference type="Proteomes" id="UP000800092"/>
    </source>
</evidence>
<reference evidence="5" key="1">
    <citation type="journal article" date="2020" name="Stud. Mycol.">
        <title>101 Dothideomycetes genomes: a test case for predicting lifestyles and emergence of pathogens.</title>
        <authorList>
            <person name="Haridas S."/>
            <person name="Albert R."/>
            <person name="Binder M."/>
            <person name="Bloem J."/>
            <person name="Labutti K."/>
            <person name="Salamov A."/>
            <person name="Andreopoulos B."/>
            <person name="Baker S."/>
            <person name="Barry K."/>
            <person name="Bills G."/>
            <person name="Bluhm B."/>
            <person name="Cannon C."/>
            <person name="Castanera R."/>
            <person name="Culley D."/>
            <person name="Daum C."/>
            <person name="Ezra D."/>
            <person name="Gonzalez J."/>
            <person name="Henrissat B."/>
            <person name="Kuo A."/>
            <person name="Liang C."/>
            <person name="Lipzen A."/>
            <person name="Lutzoni F."/>
            <person name="Magnuson J."/>
            <person name="Mondo S."/>
            <person name="Nolan M."/>
            <person name="Ohm R."/>
            <person name="Pangilinan J."/>
            <person name="Park H.-J."/>
            <person name="Ramirez L."/>
            <person name="Alfaro M."/>
            <person name="Sun H."/>
            <person name="Tritt A."/>
            <person name="Yoshinaga Y."/>
            <person name="Zwiers L.-H."/>
            <person name="Turgeon B."/>
            <person name="Goodwin S."/>
            <person name="Spatafora J."/>
            <person name="Crous P."/>
            <person name="Grigoriev I."/>
        </authorList>
    </citation>
    <scope>NUCLEOTIDE SEQUENCE</scope>
    <source>
        <strain evidence="5">Tuck. ex Michener</strain>
    </source>
</reference>
<dbReference type="InterPro" id="IPR036291">
    <property type="entry name" value="NAD(P)-bd_dom_sf"/>
</dbReference>
<gene>
    <name evidence="5" type="ORF">EV356DRAFT_577577</name>
</gene>
<dbReference type="InterPro" id="IPR002347">
    <property type="entry name" value="SDR_fam"/>
</dbReference>
<comment type="similarity">
    <text evidence="1 4">Belongs to the short-chain dehydrogenases/reductases (SDR) family.</text>
</comment>
<keyword evidence="3" id="KW-0560">Oxidoreductase</keyword>
<evidence type="ECO:0000256" key="1">
    <source>
        <dbReference type="ARBA" id="ARBA00006484"/>
    </source>
</evidence>
<evidence type="ECO:0000256" key="4">
    <source>
        <dbReference type="RuleBase" id="RU000363"/>
    </source>
</evidence>
<organism evidence="5 6">
    <name type="scientific">Viridothelium virens</name>
    <name type="common">Speckled blister lichen</name>
    <name type="synonym">Trypethelium virens</name>
    <dbReference type="NCBI Taxonomy" id="1048519"/>
    <lineage>
        <taxon>Eukaryota</taxon>
        <taxon>Fungi</taxon>
        <taxon>Dikarya</taxon>
        <taxon>Ascomycota</taxon>
        <taxon>Pezizomycotina</taxon>
        <taxon>Dothideomycetes</taxon>
        <taxon>Dothideomycetes incertae sedis</taxon>
        <taxon>Trypetheliales</taxon>
        <taxon>Trypetheliaceae</taxon>
        <taxon>Viridothelium</taxon>
    </lineage>
</organism>
<dbReference type="PRINTS" id="PR00081">
    <property type="entry name" value="GDHRDH"/>
</dbReference>
<evidence type="ECO:0000256" key="2">
    <source>
        <dbReference type="ARBA" id="ARBA00022857"/>
    </source>
</evidence>
<dbReference type="InterPro" id="IPR020904">
    <property type="entry name" value="Sc_DH/Rdtase_CS"/>
</dbReference>
<name>A0A6A6H5F9_VIRVR</name>
<dbReference type="Gene3D" id="3.40.50.720">
    <property type="entry name" value="NAD(P)-binding Rossmann-like Domain"/>
    <property type="match status" value="1"/>
</dbReference>
<proteinExistence type="inferred from homology"/>